<dbReference type="Pfam" id="PF10119">
    <property type="entry name" value="MethyTransf_Reg"/>
    <property type="match status" value="1"/>
</dbReference>
<reference evidence="3 4" key="1">
    <citation type="submission" date="2023-07" db="EMBL/GenBank/DDBJ databases">
        <title>Genomic Encyclopedia of Type Strains, Phase IV (KMG-IV): sequencing the most valuable type-strain genomes for metagenomic binning, comparative biology and taxonomic classification.</title>
        <authorList>
            <person name="Goeker M."/>
        </authorList>
    </citation>
    <scope>NUCLEOTIDE SEQUENCE [LARGE SCALE GENOMIC DNA]</scope>
    <source>
        <strain evidence="3 4">DSM 19922</strain>
    </source>
</reference>
<proteinExistence type="predicted"/>
<dbReference type="InterPro" id="IPR018773">
    <property type="entry name" value="MeTrfase_reg_dom_prd"/>
</dbReference>
<protein>
    <submittedName>
        <fullName evidence="3">SAM-dependent methyltransferase</fullName>
    </submittedName>
</protein>
<keyword evidence="4" id="KW-1185">Reference proteome</keyword>
<evidence type="ECO:0000313" key="3">
    <source>
        <dbReference type="EMBL" id="MDQ0533301.1"/>
    </source>
</evidence>
<dbReference type="InterPro" id="IPR029063">
    <property type="entry name" value="SAM-dependent_MTases_sf"/>
</dbReference>
<dbReference type="SUPFAM" id="SSF53335">
    <property type="entry name" value="S-adenosyl-L-methionine-dependent methyltransferases"/>
    <property type="match status" value="1"/>
</dbReference>
<dbReference type="GO" id="GO:0008168">
    <property type="term" value="F:methyltransferase activity"/>
    <property type="evidence" value="ECO:0007669"/>
    <property type="project" value="UniProtKB-KW"/>
</dbReference>
<evidence type="ECO:0000259" key="2">
    <source>
        <dbReference type="Pfam" id="PF13649"/>
    </source>
</evidence>
<accession>A0ABU0MIT1</accession>
<feature type="domain" description="Methyltransferase" evidence="2">
    <location>
        <begin position="72"/>
        <end position="166"/>
    </location>
</feature>
<dbReference type="InterPro" id="IPR041698">
    <property type="entry name" value="Methyltransf_25"/>
</dbReference>
<dbReference type="GO" id="GO:0032259">
    <property type="term" value="P:methylation"/>
    <property type="evidence" value="ECO:0007669"/>
    <property type="project" value="UniProtKB-KW"/>
</dbReference>
<keyword evidence="3" id="KW-0808">Transferase</keyword>
<dbReference type="EMBL" id="JAUSVU010000006">
    <property type="protein sequence ID" value="MDQ0533301.1"/>
    <property type="molecule type" value="Genomic_DNA"/>
</dbReference>
<organism evidence="3 4">
    <name type="scientific">Azospirillum picis</name>
    <dbReference type="NCBI Taxonomy" id="488438"/>
    <lineage>
        <taxon>Bacteria</taxon>
        <taxon>Pseudomonadati</taxon>
        <taxon>Pseudomonadota</taxon>
        <taxon>Alphaproteobacteria</taxon>
        <taxon>Rhodospirillales</taxon>
        <taxon>Azospirillaceae</taxon>
        <taxon>Azospirillum</taxon>
    </lineage>
</organism>
<evidence type="ECO:0000313" key="4">
    <source>
        <dbReference type="Proteomes" id="UP001244552"/>
    </source>
</evidence>
<keyword evidence="3" id="KW-0489">Methyltransferase</keyword>
<dbReference type="RefSeq" id="WP_209981597.1">
    <property type="nucleotide sequence ID" value="NZ_JAGINO010000006.1"/>
</dbReference>
<feature type="domain" description="Methyltransferase regulatory" evidence="1">
    <location>
        <begin position="239"/>
        <end position="321"/>
    </location>
</feature>
<dbReference type="Proteomes" id="UP001244552">
    <property type="component" value="Unassembled WGS sequence"/>
</dbReference>
<name>A0ABU0MIT1_9PROT</name>
<dbReference type="Pfam" id="PF13649">
    <property type="entry name" value="Methyltransf_25"/>
    <property type="match status" value="1"/>
</dbReference>
<dbReference type="Gene3D" id="3.40.50.150">
    <property type="entry name" value="Vaccinia Virus protein VP39"/>
    <property type="match status" value="1"/>
</dbReference>
<gene>
    <name evidence="3" type="ORF">QO018_002152</name>
</gene>
<sequence length="532" mass="57069">MVGPTAAATAAGATTAGATTGGWTEGYVGGIDYIRAVYRDWSPALLCFALTLGGWRPPEALRTGRFVMTEPGCGHGLTTALLAAAHPAARFEAMDFNPSHIAGTRRLAADAGLANALFLEESFADYARREGPPLDAVALHGVWSWVSAENRAILLGLLRRRLAPGGVVFVSYNALPGTLPHMPLRRLLVERCAADSGPLPERIARAIDFAARMAGRGGGWLANTDGVVERIEQLRHKSANYIAHEYLNADWTAFYHGDVAREMAAAKLEFAGAAVPMEQLDDLVLSPVQRDLAAEAADPAQAETLRDMMSNRSFRRDLFVKGGERLSPAERRSLLGATRFTLLVEPDDLPETASTPAGRLTFPPALYRPLAEALAGEPRSLEELLALPALARQDEARDGQAVLRALVLLTSLTLAAPVMPEDGSAERREQAARFNAAALERHRFGETPGQLASPLLGAGVPVSRIEALFLLAERLGEDPAALAWRQLSADGIRLGRDGEACVGDEANRAELARRHSGFAARRRPLLERLGAT</sequence>
<evidence type="ECO:0000259" key="1">
    <source>
        <dbReference type="Pfam" id="PF10119"/>
    </source>
</evidence>
<comment type="caution">
    <text evidence="3">The sequence shown here is derived from an EMBL/GenBank/DDBJ whole genome shotgun (WGS) entry which is preliminary data.</text>
</comment>